<reference evidence="10 11" key="1">
    <citation type="journal article" date="2018" name="Proc. R. Soc. B">
        <title>A non-coding region near Follistatin controls head colour polymorphism in the Gouldian finch.</title>
        <authorList>
            <person name="Toomey M.B."/>
            <person name="Marques C.I."/>
            <person name="Andrade P."/>
            <person name="Araujo P.M."/>
            <person name="Sabatino S."/>
            <person name="Gazda M.A."/>
            <person name="Afonso S."/>
            <person name="Lopes R.J."/>
            <person name="Corbo J.C."/>
            <person name="Carneiro M."/>
        </authorList>
    </citation>
    <scope>NUCLEOTIDE SEQUENCE [LARGE SCALE GENOMIC DNA]</scope>
    <source>
        <strain evidence="10">Red01</strain>
        <tissue evidence="10">Muscle</tissue>
    </source>
</reference>
<evidence type="ECO:0000256" key="2">
    <source>
        <dbReference type="ARBA" id="ARBA00022692"/>
    </source>
</evidence>
<feature type="transmembrane region" description="Helical" evidence="8">
    <location>
        <begin position="210"/>
        <end position="237"/>
    </location>
</feature>
<dbReference type="FunFam" id="3.10.100.10:FF:000006">
    <property type="entry name" value="Layilin b"/>
    <property type="match status" value="1"/>
</dbReference>
<keyword evidence="2 8" id="KW-0812">Transmembrane</keyword>
<dbReference type="SUPFAM" id="SSF56436">
    <property type="entry name" value="C-type lectin-like"/>
    <property type="match status" value="1"/>
</dbReference>
<evidence type="ECO:0000256" key="8">
    <source>
        <dbReference type="SAM" id="Phobius"/>
    </source>
</evidence>
<evidence type="ECO:0000256" key="3">
    <source>
        <dbReference type="ARBA" id="ARBA00022729"/>
    </source>
</evidence>
<dbReference type="Gene3D" id="3.10.100.10">
    <property type="entry name" value="Mannose-Binding Protein A, subunit A"/>
    <property type="match status" value="1"/>
</dbReference>
<feature type="domain" description="C-type lectin" evidence="9">
    <location>
        <begin position="20"/>
        <end position="160"/>
    </location>
</feature>
<keyword evidence="11" id="KW-1185">Reference proteome</keyword>
<feature type="region of interest" description="Disordered" evidence="7">
    <location>
        <begin position="279"/>
        <end position="308"/>
    </location>
</feature>
<dbReference type="PANTHER" id="PTHR14789:SF2">
    <property type="entry name" value="LAYILIN"/>
    <property type="match status" value="1"/>
</dbReference>
<keyword evidence="3" id="KW-0732">Signal</keyword>
<evidence type="ECO:0000256" key="6">
    <source>
        <dbReference type="ARBA" id="ARBA00023136"/>
    </source>
</evidence>
<evidence type="ECO:0000313" key="11">
    <source>
        <dbReference type="Proteomes" id="UP000276834"/>
    </source>
</evidence>
<evidence type="ECO:0000259" key="9">
    <source>
        <dbReference type="PROSITE" id="PS50041"/>
    </source>
</evidence>
<dbReference type="STRING" id="44316.ENSEGOP00005020390"/>
<evidence type="ECO:0000256" key="4">
    <source>
        <dbReference type="ARBA" id="ARBA00022734"/>
    </source>
</evidence>
<dbReference type="GO" id="GO:0030246">
    <property type="term" value="F:carbohydrate binding"/>
    <property type="evidence" value="ECO:0007669"/>
    <property type="project" value="UniProtKB-KW"/>
</dbReference>
<feature type="compositionally biased region" description="Basic and acidic residues" evidence="7">
    <location>
        <begin position="292"/>
        <end position="305"/>
    </location>
</feature>
<dbReference type="AlphaFoldDB" id="A0A3L8RXN4"/>
<protein>
    <recommendedName>
        <fullName evidence="9">C-type lectin domain-containing protein</fullName>
    </recommendedName>
</protein>
<name>A0A3L8RXN4_CHLGU</name>
<dbReference type="GO" id="GO:0016020">
    <property type="term" value="C:membrane"/>
    <property type="evidence" value="ECO:0007669"/>
    <property type="project" value="UniProtKB-SubCell"/>
</dbReference>
<accession>A0A3L8RXN4</accession>
<dbReference type="InterPro" id="IPR001304">
    <property type="entry name" value="C-type_lectin-like"/>
</dbReference>
<dbReference type="PROSITE" id="PS50041">
    <property type="entry name" value="C_TYPE_LECTIN_2"/>
    <property type="match status" value="1"/>
</dbReference>
<proteinExistence type="predicted"/>
<dbReference type="InterPro" id="IPR051505">
    <property type="entry name" value="C-type_lectin_domain"/>
</dbReference>
<evidence type="ECO:0000313" key="10">
    <source>
        <dbReference type="EMBL" id="RLV89013.1"/>
    </source>
</evidence>
<dbReference type="SMART" id="SM00034">
    <property type="entry name" value="CLECT"/>
    <property type="match status" value="1"/>
</dbReference>
<organism evidence="10 11">
    <name type="scientific">Chloebia gouldiae</name>
    <name type="common">Gouldian finch</name>
    <name type="synonym">Erythrura gouldiae</name>
    <dbReference type="NCBI Taxonomy" id="44316"/>
    <lineage>
        <taxon>Eukaryota</taxon>
        <taxon>Metazoa</taxon>
        <taxon>Chordata</taxon>
        <taxon>Craniata</taxon>
        <taxon>Vertebrata</taxon>
        <taxon>Euteleostomi</taxon>
        <taxon>Archelosauria</taxon>
        <taxon>Archosauria</taxon>
        <taxon>Dinosauria</taxon>
        <taxon>Saurischia</taxon>
        <taxon>Theropoda</taxon>
        <taxon>Coelurosauria</taxon>
        <taxon>Aves</taxon>
        <taxon>Neognathae</taxon>
        <taxon>Neoaves</taxon>
        <taxon>Telluraves</taxon>
        <taxon>Australaves</taxon>
        <taxon>Passeriformes</taxon>
        <taxon>Passeroidea</taxon>
        <taxon>Passeridae</taxon>
        <taxon>Chloebia</taxon>
    </lineage>
</organism>
<dbReference type="PANTHER" id="PTHR14789">
    <property type="entry name" value="CHONDROLECTIN VARIANT CHODLFDELTAE"/>
    <property type="match status" value="1"/>
</dbReference>
<evidence type="ECO:0000256" key="7">
    <source>
        <dbReference type="SAM" id="MobiDB-lite"/>
    </source>
</evidence>
<dbReference type="EMBL" id="QUSF01000160">
    <property type="protein sequence ID" value="RLV89013.1"/>
    <property type="molecule type" value="Genomic_DNA"/>
</dbReference>
<gene>
    <name evidence="10" type="ORF">DV515_00015084</name>
</gene>
<dbReference type="InterPro" id="IPR016187">
    <property type="entry name" value="CTDL_fold"/>
</dbReference>
<dbReference type="OrthoDB" id="5797898at2759"/>
<dbReference type="Proteomes" id="UP000276834">
    <property type="component" value="Unassembled WGS sequence"/>
</dbReference>
<evidence type="ECO:0000256" key="1">
    <source>
        <dbReference type="ARBA" id="ARBA00004479"/>
    </source>
</evidence>
<comment type="subcellular location">
    <subcellularLocation>
        <location evidence="1">Membrane</location>
        <topology evidence="1">Single-pass type I membrane protein</topology>
    </subcellularLocation>
</comment>
<sequence>MATAVDISLRRGQTVCRRGTQKPCYKIVYFHDASRRTSYEEAHLACRADGGHLVSIESPAEQRLIESFIRSLLASDGDFWIGLRRRKEEEDNSTDCHSFYSWSDGSSSKFRNWYVDEPSCGSEVCVVLYHQPSAPPGLGGPYMFQWNDDRCNMKNNFICKYSLEKPTKPPADNSRRAVATEPWKGEFPEERWRKDANGTAGGAKEPAQSLAYILISSIPVLFLLMAITGISCFWLFVKRRQELADASPKGDGAWLPRPGRDSPELDIYGVIRKQSEADLAGARPGTKNSSFRAREGPESPCREPEATSSSGLVMLASAESGFVTNDIYELCGDRVGRSKESTWVDNEIYGY</sequence>
<comment type="caution">
    <text evidence="10">The sequence shown here is derived from an EMBL/GenBank/DDBJ whole genome shotgun (WGS) entry which is preliminary data.</text>
</comment>
<keyword evidence="6 8" id="KW-0472">Membrane</keyword>
<keyword evidence="4" id="KW-0430">Lectin</keyword>
<evidence type="ECO:0000256" key="5">
    <source>
        <dbReference type="ARBA" id="ARBA00022989"/>
    </source>
</evidence>
<dbReference type="InterPro" id="IPR016186">
    <property type="entry name" value="C-type_lectin-like/link_sf"/>
</dbReference>
<keyword evidence="5 8" id="KW-1133">Transmembrane helix</keyword>
<dbReference type="Pfam" id="PF00059">
    <property type="entry name" value="Lectin_C"/>
    <property type="match status" value="1"/>
</dbReference>